<dbReference type="PANTHER" id="PTHR16222:SF12">
    <property type="entry name" value="ADP-RIBOSYLGLYCOHYDROLASE-RELATED"/>
    <property type="match status" value="1"/>
</dbReference>
<dbReference type="InterPro" id="IPR036705">
    <property type="entry name" value="Ribosyl_crysJ1_sf"/>
</dbReference>
<feature type="binding site" evidence="1">
    <location>
        <position position="50"/>
    </location>
    <ligand>
        <name>Mg(2+)</name>
        <dbReference type="ChEBI" id="CHEBI:18420"/>
        <label>1</label>
    </ligand>
</feature>
<feature type="compositionally biased region" description="Gly residues" evidence="2">
    <location>
        <begin position="420"/>
        <end position="429"/>
    </location>
</feature>
<dbReference type="InterPro" id="IPR050792">
    <property type="entry name" value="ADP-ribosylglycohydrolase"/>
</dbReference>
<dbReference type="PANTHER" id="PTHR16222">
    <property type="entry name" value="ADP-RIBOSYLGLYCOHYDROLASE"/>
    <property type="match status" value="1"/>
</dbReference>
<dbReference type="InterPro" id="IPR005502">
    <property type="entry name" value="Ribosyl_crysJ1"/>
</dbReference>
<dbReference type="SUPFAM" id="SSF101478">
    <property type="entry name" value="ADP-ribosylglycohydrolase"/>
    <property type="match status" value="1"/>
</dbReference>
<evidence type="ECO:0000313" key="4">
    <source>
        <dbReference type="Proteomes" id="UP000467124"/>
    </source>
</evidence>
<sequence>MTGCLMGGAVGDALGAPVEGLGLDQIRERYGTTGLSDYVEGSYGVGAITDETQLTLRTADALLRAHMRARDKGIEGAALGMVQASYLEWLNHQMPSASLEKEEVGPGFGGAALRARRGYGAATVDALRAASARVERRWVPLGTPKAPINNSKGCAAVVRVAPCGFLTVSPAKAFDLGGEVAALTHGHRTAHLAAGTLAATVWGLVRDEPLDSALETAREELEGRTGHEEVSSALDKAVAVAERGIPEARDLAELGDGWTSEEALAVAMCVALSAEAVLAREPSRHFSRGVADVGAHCLPLAVNHSGDSDTIGAICGGLIGARYGSHAFPGHWQSALEVRDEVIRLAADCALEFGPHPRAISGTAGCTTPGSATTDRGRRIGRQKTPKKDGNAFSWPFTDGLPAVGKAGGTTQHMGARAPAGGGTKSDVR</sequence>
<accession>A0A7K2IPN6</accession>
<dbReference type="GO" id="GO:0016787">
    <property type="term" value="F:hydrolase activity"/>
    <property type="evidence" value="ECO:0007669"/>
    <property type="project" value="UniProtKB-KW"/>
</dbReference>
<keyword evidence="1" id="KW-0460">Magnesium</keyword>
<dbReference type="Pfam" id="PF03747">
    <property type="entry name" value="ADP_ribosyl_GH"/>
    <property type="match status" value="1"/>
</dbReference>
<dbReference type="Gene3D" id="1.10.4080.10">
    <property type="entry name" value="ADP-ribosylation/Crystallin J1"/>
    <property type="match status" value="1"/>
</dbReference>
<protein>
    <submittedName>
        <fullName evidence="3">ADP-ribosylglycohydrolase family protein</fullName>
    </submittedName>
</protein>
<feature type="binding site" evidence="1">
    <location>
        <position position="307"/>
    </location>
    <ligand>
        <name>Mg(2+)</name>
        <dbReference type="ChEBI" id="CHEBI:18420"/>
        <label>1</label>
    </ligand>
</feature>
<reference evidence="3 4" key="1">
    <citation type="journal article" date="2019" name="Nat. Commun.">
        <title>The antimicrobial potential of Streptomyces from insect microbiomes.</title>
        <authorList>
            <person name="Chevrette M.G."/>
            <person name="Carlson C.M."/>
            <person name="Ortega H.E."/>
            <person name="Thomas C."/>
            <person name="Ananiev G.E."/>
            <person name="Barns K.J."/>
            <person name="Book A.J."/>
            <person name="Cagnazzo J."/>
            <person name="Carlos C."/>
            <person name="Flanigan W."/>
            <person name="Grubbs K.J."/>
            <person name="Horn H.A."/>
            <person name="Hoffmann F.M."/>
            <person name="Klassen J.L."/>
            <person name="Knack J.J."/>
            <person name="Lewin G.R."/>
            <person name="McDonald B.R."/>
            <person name="Muller L."/>
            <person name="Melo W.G.P."/>
            <person name="Pinto-Tomas A.A."/>
            <person name="Schmitz A."/>
            <person name="Wendt-Pienkowski E."/>
            <person name="Wildman S."/>
            <person name="Zhao M."/>
            <person name="Zhang F."/>
            <person name="Bugni T.S."/>
            <person name="Andes D.R."/>
            <person name="Pupo M.T."/>
            <person name="Currie C.R."/>
        </authorList>
    </citation>
    <scope>NUCLEOTIDE SEQUENCE [LARGE SCALE GENOMIC DNA]</scope>
    <source>
        <strain evidence="3 4">SID5840</strain>
    </source>
</reference>
<feature type="binding site" evidence="1">
    <location>
        <position position="49"/>
    </location>
    <ligand>
        <name>Mg(2+)</name>
        <dbReference type="ChEBI" id="CHEBI:18420"/>
        <label>1</label>
    </ligand>
</feature>
<comment type="caution">
    <text evidence="3">The sequence shown here is derived from an EMBL/GenBank/DDBJ whole genome shotgun (WGS) entry which is preliminary data.</text>
</comment>
<keyword evidence="1" id="KW-0479">Metal-binding</keyword>
<gene>
    <name evidence="3" type="ORF">GTW20_05525</name>
</gene>
<dbReference type="EMBL" id="WWHY01000001">
    <property type="protein sequence ID" value="MYR31744.1"/>
    <property type="molecule type" value="Genomic_DNA"/>
</dbReference>
<organism evidence="3 4">
    <name type="scientific">Nocardiopsis alba</name>
    <dbReference type="NCBI Taxonomy" id="53437"/>
    <lineage>
        <taxon>Bacteria</taxon>
        <taxon>Bacillati</taxon>
        <taxon>Actinomycetota</taxon>
        <taxon>Actinomycetes</taxon>
        <taxon>Streptosporangiales</taxon>
        <taxon>Nocardiopsidaceae</taxon>
        <taxon>Nocardiopsis</taxon>
    </lineage>
</organism>
<feature type="region of interest" description="Disordered" evidence="2">
    <location>
        <begin position="362"/>
        <end position="429"/>
    </location>
</feature>
<dbReference type="AlphaFoldDB" id="A0A7K2IPN6"/>
<evidence type="ECO:0000256" key="2">
    <source>
        <dbReference type="SAM" id="MobiDB-lite"/>
    </source>
</evidence>
<dbReference type="Proteomes" id="UP000467124">
    <property type="component" value="Unassembled WGS sequence"/>
</dbReference>
<comment type="cofactor">
    <cofactor evidence="1">
        <name>Mg(2+)</name>
        <dbReference type="ChEBI" id="CHEBI:18420"/>
    </cofactor>
    <text evidence="1">Binds 2 magnesium ions per subunit.</text>
</comment>
<feature type="binding site" evidence="1">
    <location>
        <position position="309"/>
    </location>
    <ligand>
        <name>Mg(2+)</name>
        <dbReference type="ChEBI" id="CHEBI:18420"/>
        <label>1</label>
    </ligand>
</feature>
<proteinExistence type="predicted"/>
<evidence type="ECO:0000256" key="1">
    <source>
        <dbReference type="PIRSR" id="PIRSR605502-1"/>
    </source>
</evidence>
<evidence type="ECO:0000313" key="3">
    <source>
        <dbReference type="EMBL" id="MYR31744.1"/>
    </source>
</evidence>
<dbReference type="GO" id="GO:0046872">
    <property type="term" value="F:metal ion binding"/>
    <property type="evidence" value="ECO:0007669"/>
    <property type="project" value="UniProtKB-KW"/>
</dbReference>
<feature type="binding site" evidence="1">
    <location>
        <position position="310"/>
    </location>
    <ligand>
        <name>Mg(2+)</name>
        <dbReference type="ChEBI" id="CHEBI:18420"/>
        <label>1</label>
    </ligand>
</feature>
<feature type="compositionally biased region" description="Polar residues" evidence="2">
    <location>
        <begin position="364"/>
        <end position="374"/>
    </location>
</feature>
<keyword evidence="3" id="KW-0378">Hydrolase</keyword>
<name>A0A7K2IPN6_9ACTN</name>